<feature type="region of interest" description="Disordered" evidence="2">
    <location>
        <begin position="14"/>
        <end position="43"/>
    </location>
</feature>
<sequence length="382" mass="41653">MSFDFLASQKRLEQRGKAFDEKTRRRAEVERQQKERAAARAAALEQAQRERRLEQAAAEQAERDHLAAELERNRGVTWRARLAAVPLPDAVAAGKGLRRAADKILLPASAGRLLMDQGAPRNGAMHFELVTSPPASVEVRYRLLPRGERVVLQPRAAAFQAEVGPGMREALEAALGARATLTEGDWVRVGQHLLRVRELHPDRQVSVLDAELEADIAASLETEERIGREESEARRRLETLAAEALEAAREAETAAAAEAAAAEAELRRRQARTQAAAGLLARLPAEPGRGAAGCATCLLRLGDGSRHTRRFFLDGSLQPLLEWAEASGAAALPERYNLVLQYPRRTLLPPQGGQWPSLAEAGLVEGQNVIFVEALTVGDDEA</sequence>
<dbReference type="PANTHER" id="PTHR12555">
    <property type="entry name" value="UBIQUITIN FUSION DEGRADATON PROTEIN 1"/>
    <property type="match status" value="1"/>
</dbReference>
<dbReference type="RefSeq" id="XP_011395872.1">
    <property type="nucleotide sequence ID" value="XM_011397570.1"/>
</dbReference>
<dbReference type="Gene3D" id="3.10.330.10">
    <property type="match status" value="1"/>
</dbReference>
<evidence type="ECO:0000313" key="5">
    <source>
        <dbReference type="Proteomes" id="UP000028924"/>
    </source>
</evidence>
<gene>
    <name evidence="4" type="ORF">F751_0363</name>
</gene>
<dbReference type="GO" id="GO:0034098">
    <property type="term" value="C:VCP-NPL4-UFD1 AAA ATPase complex"/>
    <property type="evidence" value="ECO:0007669"/>
    <property type="project" value="TreeGrafter"/>
</dbReference>
<feature type="coiled-coil region" evidence="1">
    <location>
        <begin position="230"/>
        <end position="274"/>
    </location>
</feature>
<reference evidence="4 5" key="1">
    <citation type="journal article" date="2014" name="BMC Genomics">
        <title>Oil accumulation mechanisms of the oleaginous microalga Chlorella protothecoides revealed through its genome, transcriptomes, and proteomes.</title>
        <authorList>
            <person name="Gao C."/>
            <person name="Wang Y."/>
            <person name="Shen Y."/>
            <person name="Yan D."/>
            <person name="He X."/>
            <person name="Dai J."/>
            <person name="Wu Q."/>
        </authorList>
    </citation>
    <scope>NUCLEOTIDE SEQUENCE [LARGE SCALE GENOMIC DNA]</scope>
    <source>
        <strain evidence="4 5">0710</strain>
    </source>
</reference>
<dbReference type="GO" id="GO:0006511">
    <property type="term" value="P:ubiquitin-dependent protein catabolic process"/>
    <property type="evidence" value="ECO:0007669"/>
    <property type="project" value="InterPro"/>
</dbReference>
<evidence type="ECO:0000256" key="2">
    <source>
        <dbReference type="SAM" id="MobiDB-lite"/>
    </source>
</evidence>
<dbReference type="eggNOG" id="KOG1816">
    <property type="taxonomic scope" value="Eukaryota"/>
</dbReference>
<dbReference type="EMBL" id="KL662085">
    <property type="protein sequence ID" value="KFM23005.1"/>
    <property type="molecule type" value="Genomic_DNA"/>
</dbReference>
<dbReference type="InterPro" id="IPR029071">
    <property type="entry name" value="Ubiquitin-like_domsf"/>
</dbReference>
<keyword evidence="5" id="KW-1185">Reference proteome</keyword>
<dbReference type="GeneID" id="23611754"/>
<evidence type="ECO:0000259" key="3">
    <source>
        <dbReference type="PROSITE" id="PS50033"/>
    </source>
</evidence>
<evidence type="ECO:0000256" key="1">
    <source>
        <dbReference type="SAM" id="Coils"/>
    </source>
</evidence>
<proteinExistence type="predicted"/>
<evidence type="ECO:0000313" key="4">
    <source>
        <dbReference type="EMBL" id="KFM23005.1"/>
    </source>
</evidence>
<protein>
    <recommendedName>
        <fullName evidence="3">UBX domain-containing protein</fullName>
    </recommendedName>
</protein>
<dbReference type="PROSITE" id="PS50033">
    <property type="entry name" value="UBX"/>
    <property type="match status" value="1"/>
</dbReference>
<dbReference type="GO" id="GO:0036503">
    <property type="term" value="P:ERAD pathway"/>
    <property type="evidence" value="ECO:0007669"/>
    <property type="project" value="TreeGrafter"/>
</dbReference>
<feature type="compositionally biased region" description="Basic and acidic residues" evidence="2">
    <location>
        <begin position="14"/>
        <end position="38"/>
    </location>
</feature>
<dbReference type="InterPro" id="IPR001012">
    <property type="entry name" value="UBX_dom"/>
</dbReference>
<dbReference type="PANTHER" id="PTHR12555:SF13">
    <property type="entry name" value="UBIQUITIN RECOGNITION FACTOR IN ER-ASSOCIATED DEGRADATION PROTEIN 1"/>
    <property type="match status" value="1"/>
</dbReference>
<organism evidence="4 5">
    <name type="scientific">Auxenochlorella protothecoides</name>
    <name type="common">Green microalga</name>
    <name type="synonym">Chlorella protothecoides</name>
    <dbReference type="NCBI Taxonomy" id="3075"/>
    <lineage>
        <taxon>Eukaryota</taxon>
        <taxon>Viridiplantae</taxon>
        <taxon>Chlorophyta</taxon>
        <taxon>core chlorophytes</taxon>
        <taxon>Trebouxiophyceae</taxon>
        <taxon>Chlorellales</taxon>
        <taxon>Chlorellaceae</taxon>
        <taxon>Auxenochlorella</taxon>
    </lineage>
</organism>
<dbReference type="KEGG" id="apro:F751_0363"/>
<keyword evidence="1" id="KW-0175">Coiled coil</keyword>
<dbReference type="AlphaFoldDB" id="A0A087SBA1"/>
<dbReference type="OrthoDB" id="422728at2759"/>
<dbReference type="InterPro" id="IPR004854">
    <property type="entry name" value="Ufd1-like"/>
</dbReference>
<name>A0A087SBA1_AUXPR</name>
<feature type="domain" description="UBX" evidence="3">
    <location>
        <begin position="299"/>
        <end position="371"/>
    </location>
</feature>
<dbReference type="Gene3D" id="3.10.20.90">
    <property type="entry name" value="Phosphatidylinositol 3-kinase Catalytic Subunit, Chain A, domain 1"/>
    <property type="match status" value="1"/>
</dbReference>
<dbReference type="GO" id="GO:0031593">
    <property type="term" value="F:polyubiquitin modification-dependent protein binding"/>
    <property type="evidence" value="ECO:0007669"/>
    <property type="project" value="TreeGrafter"/>
</dbReference>
<accession>A0A087SBA1</accession>
<dbReference type="SUPFAM" id="SSF54236">
    <property type="entry name" value="Ubiquitin-like"/>
    <property type="match status" value="1"/>
</dbReference>
<dbReference type="Proteomes" id="UP000028924">
    <property type="component" value="Unassembled WGS sequence"/>
</dbReference>
<dbReference type="Pfam" id="PF00789">
    <property type="entry name" value="UBX"/>
    <property type="match status" value="1"/>
</dbReference>
<dbReference type="CDD" id="cd01767">
    <property type="entry name" value="UBX"/>
    <property type="match status" value="1"/>
</dbReference>
<dbReference type="STRING" id="3075.A0A087SBA1"/>